<dbReference type="RefSeq" id="WP_231485206.1">
    <property type="nucleotide sequence ID" value="NZ_BAAAZO010000002.1"/>
</dbReference>
<dbReference type="InterPro" id="IPR029058">
    <property type="entry name" value="AB_hydrolase_fold"/>
</dbReference>
<feature type="signal peptide" evidence="2">
    <location>
        <begin position="1"/>
        <end position="29"/>
    </location>
</feature>
<accession>A0ABP6ZEA0</accession>
<evidence type="ECO:0000313" key="3">
    <source>
        <dbReference type="EMBL" id="GAA3601841.1"/>
    </source>
</evidence>
<comment type="caution">
    <text evidence="3">The sequence shown here is derived from an EMBL/GenBank/DDBJ whole genome shotgun (WGS) entry which is preliminary data.</text>
</comment>
<name>A0ABP6ZEA0_9ACTN</name>
<sequence>MTNLLARPRRLILIGSLATVLAVAVTVDASRPAAAGRPPASVAAGTTTAQKVVTTTYDLGDKAFRDRETGAVSEIRGVVFRPRTIRGKVPLIVLEHGTWYACTNADETKWPCRKGRADPSYRGYDYLGEQLAAQGYVVVSIGSSGINQTAASEYGARAALINHHLKLWKQLQDGTGALRPRLAGLTGHVDLRRVGTMGHSRAGKGVMWQASDKHRHQWPKGVTVKAVLPLAPVKFDWPRGDISDTFTTRVPVGVVMGSCDGGISQSLEGQGYLDDVKGKTRAGAYSVVLEGANHNFYNTRWTPPTPLAYDDSTCPGRTLTPATQHSALVQYATAFYGRFLLGKRSDQATLNGDKPLKGVTSKTRTVDPVKP</sequence>
<evidence type="ECO:0000256" key="1">
    <source>
        <dbReference type="SAM" id="MobiDB-lite"/>
    </source>
</evidence>
<dbReference type="SUPFAM" id="SSF53474">
    <property type="entry name" value="alpha/beta-Hydrolases"/>
    <property type="match status" value="1"/>
</dbReference>
<evidence type="ECO:0000313" key="4">
    <source>
        <dbReference type="Proteomes" id="UP001501074"/>
    </source>
</evidence>
<reference evidence="4" key="1">
    <citation type="journal article" date="2019" name="Int. J. Syst. Evol. Microbiol.">
        <title>The Global Catalogue of Microorganisms (GCM) 10K type strain sequencing project: providing services to taxonomists for standard genome sequencing and annotation.</title>
        <authorList>
            <consortium name="The Broad Institute Genomics Platform"/>
            <consortium name="The Broad Institute Genome Sequencing Center for Infectious Disease"/>
            <person name="Wu L."/>
            <person name="Ma J."/>
        </authorList>
    </citation>
    <scope>NUCLEOTIDE SEQUENCE [LARGE SCALE GENOMIC DNA]</scope>
    <source>
        <strain evidence="4">JCM 16902</strain>
    </source>
</reference>
<evidence type="ECO:0000256" key="2">
    <source>
        <dbReference type="SAM" id="SignalP"/>
    </source>
</evidence>
<dbReference type="Gene3D" id="3.40.50.1820">
    <property type="entry name" value="alpha/beta hydrolase"/>
    <property type="match status" value="1"/>
</dbReference>
<dbReference type="EMBL" id="BAAAZO010000002">
    <property type="protein sequence ID" value="GAA3601841.1"/>
    <property type="molecule type" value="Genomic_DNA"/>
</dbReference>
<proteinExistence type="predicted"/>
<dbReference type="Proteomes" id="UP001501074">
    <property type="component" value="Unassembled WGS sequence"/>
</dbReference>
<feature type="region of interest" description="Disordered" evidence="1">
    <location>
        <begin position="350"/>
        <end position="371"/>
    </location>
</feature>
<organism evidence="3 4">
    <name type="scientific">Kineosporia mesophila</name>
    <dbReference type="NCBI Taxonomy" id="566012"/>
    <lineage>
        <taxon>Bacteria</taxon>
        <taxon>Bacillati</taxon>
        <taxon>Actinomycetota</taxon>
        <taxon>Actinomycetes</taxon>
        <taxon>Kineosporiales</taxon>
        <taxon>Kineosporiaceae</taxon>
        <taxon>Kineosporia</taxon>
    </lineage>
</organism>
<feature type="chain" id="PRO_5047004857" evidence="2">
    <location>
        <begin position="30"/>
        <end position="371"/>
    </location>
</feature>
<keyword evidence="2" id="KW-0732">Signal</keyword>
<protein>
    <submittedName>
        <fullName evidence="3">Uncharacterized protein</fullName>
    </submittedName>
</protein>
<gene>
    <name evidence="3" type="ORF">GCM10022223_16980</name>
</gene>
<keyword evidence="4" id="KW-1185">Reference proteome</keyword>